<proteinExistence type="predicted"/>
<sequence length="129" mass="13982">MSRTLFVLRYRGGEPEPLDMQLVREVLEPYVVTAGADLADGVLIRTADGFEVDVDVNEVCVSVSRYPAGQFFDVLATLVDRLGATVLSSDRPVVIRSERDRAELSEDIREGAVVVATTAPALEGHFTGS</sequence>
<evidence type="ECO:0000313" key="1">
    <source>
        <dbReference type="EMBL" id="KOG21271.1"/>
    </source>
</evidence>
<dbReference type="AlphaFoldDB" id="A0A0L8K5S2"/>
<dbReference type="OrthoDB" id="3380325at2"/>
<dbReference type="RefSeq" id="WP_033203628.1">
    <property type="nucleotide sequence ID" value="NZ_LGUP01000271.1"/>
</dbReference>
<dbReference type="PATRIC" id="fig|1938.6.peg.4896"/>
<evidence type="ECO:0000313" key="2">
    <source>
        <dbReference type="Proteomes" id="UP000037023"/>
    </source>
</evidence>
<dbReference type="Proteomes" id="UP000037023">
    <property type="component" value="Unassembled WGS sequence"/>
</dbReference>
<protein>
    <submittedName>
        <fullName evidence="1">Uncharacterized protein</fullName>
    </submittedName>
</protein>
<name>A0A0L8K5S2_STRVR</name>
<organism evidence="1 2">
    <name type="scientific">Streptomyces viridochromogenes</name>
    <dbReference type="NCBI Taxonomy" id="1938"/>
    <lineage>
        <taxon>Bacteria</taxon>
        <taxon>Bacillati</taxon>
        <taxon>Actinomycetota</taxon>
        <taxon>Actinomycetes</taxon>
        <taxon>Kitasatosporales</taxon>
        <taxon>Streptomycetaceae</taxon>
        <taxon>Streptomyces</taxon>
    </lineage>
</organism>
<reference evidence="1 2" key="1">
    <citation type="submission" date="2015-06" db="EMBL/GenBank/DDBJ databases">
        <authorList>
            <person name="Hoefler B.C."/>
            <person name="Straight P.D."/>
        </authorList>
    </citation>
    <scope>NUCLEOTIDE SEQUENCE [LARGE SCALE GENOMIC DNA]</scope>
    <source>
        <strain evidence="1 2">NRRL 3427</strain>
    </source>
</reference>
<gene>
    <name evidence="1" type="ORF">ADK34_22720</name>
</gene>
<dbReference type="EMBL" id="LGUP01000271">
    <property type="protein sequence ID" value="KOG21271.1"/>
    <property type="molecule type" value="Genomic_DNA"/>
</dbReference>
<accession>A0A0L8K5S2</accession>
<comment type="caution">
    <text evidence="1">The sequence shown here is derived from an EMBL/GenBank/DDBJ whole genome shotgun (WGS) entry which is preliminary data.</text>
</comment>